<evidence type="ECO:0000313" key="2">
    <source>
        <dbReference type="EMBL" id="SHJ12740.1"/>
    </source>
</evidence>
<dbReference type="STRING" id="1121420.SAMN02746098_05205"/>
<reference evidence="3" key="1">
    <citation type="submission" date="2016-11" db="EMBL/GenBank/DDBJ databases">
        <authorList>
            <person name="Varghese N."/>
            <person name="Submissions S."/>
        </authorList>
    </citation>
    <scope>NUCLEOTIDE SEQUENCE [LARGE SCALE GENOMIC DNA]</scope>
    <source>
        <strain evidence="3">DSM 15449</strain>
    </source>
</reference>
<keyword evidence="3" id="KW-1185">Reference proteome</keyword>
<evidence type="ECO:0000256" key="1">
    <source>
        <dbReference type="SAM" id="SignalP"/>
    </source>
</evidence>
<dbReference type="AlphaFoldDB" id="A0A1M6GS19"/>
<gene>
    <name evidence="2" type="ORF">SAMN02746098_05205</name>
</gene>
<sequence>MEGIFIKIKASVVLVIVMLLMSLLPMNALANGTAEVNSGTKEANSVLSSYLLATQKGDIKQMVALSNDSRVSPDASIVEFYTEILNKQSEQLADYKILSQEVLSPTSYKFIAELTFKNGDSSQVPFTLSNDSGQWKVILTPNSLEDSKYKVIKGENLITGISPKTPTAPTTTSQELVPQALTPLCSWSFTGLTTTMYSINSFNVNSVYSQVLVQGGQAPSAGYSFTPNISYAVVQPHTYGDTVWGYAWHSGTGIYSFVINGQSLTFSNAKMRFSMSFTGDKVDGSGNVYNN</sequence>
<organism evidence="2 3">
    <name type="scientific">Desulfosporosinus lacus DSM 15449</name>
    <dbReference type="NCBI Taxonomy" id="1121420"/>
    <lineage>
        <taxon>Bacteria</taxon>
        <taxon>Bacillati</taxon>
        <taxon>Bacillota</taxon>
        <taxon>Clostridia</taxon>
        <taxon>Eubacteriales</taxon>
        <taxon>Desulfitobacteriaceae</taxon>
        <taxon>Desulfosporosinus</taxon>
    </lineage>
</organism>
<accession>A0A1M6GS19</accession>
<evidence type="ECO:0008006" key="4">
    <source>
        <dbReference type="Google" id="ProtNLM"/>
    </source>
</evidence>
<feature type="chain" id="PRO_5009917836" description="DUF4878 domain-containing protein" evidence="1">
    <location>
        <begin position="31"/>
        <end position="291"/>
    </location>
</feature>
<protein>
    <recommendedName>
        <fullName evidence="4">DUF4878 domain-containing protein</fullName>
    </recommendedName>
</protein>
<dbReference type="Proteomes" id="UP000183954">
    <property type="component" value="Unassembled WGS sequence"/>
</dbReference>
<evidence type="ECO:0000313" key="3">
    <source>
        <dbReference type="Proteomes" id="UP000183954"/>
    </source>
</evidence>
<name>A0A1M6GS19_9FIRM</name>
<dbReference type="EMBL" id="FQXJ01000039">
    <property type="protein sequence ID" value="SHJ12740.1"/>
    <property type="molecule type" value="Genomic_DNA"/>
</dbReference>
<proteinExistence type="predicted"/>
<keyword evidence="1" id="KW-0732">Signal</keyword>
<feature type="signal peptide" evidence="1">
    <location>
        <begin position="1"/>
        <end position="30"/>
    </location>
</feature>